<evidence type="ECO:0000259" key="7">
    <source>
        <dbReference type="PROSITE" id="PS50171"/>
    </source>
</evidence>
<dbReference type="AlphaFoldDB" id="A0A9W7CGI1"/>
<dbReference type="PANTHER" id="PTHR45986:SF1">
    <property type="entry name" value="ZINC FINGER MATRIN-TYPE PROTEIN 2"/>
    <property type="match status" value="1"/>
</dbReference>
<dbReference type="Pfam" id="PF12874">
    <property type="entry name" value="zf-met"/>
    <property type="match status" value="1"/>
</dbReference>
<dbReference type="Gene3D" id="3.30.160.60">
    <property type="entry name" value="Classic Zinc Finger"/>
    <property type="match status" value="1"/>
</dbReference>
<keyword evidence="4" id="KW-0862">Zinc</keyword>
<keyword evidence="3" id="KW-0863">Zinc-finger</keyword>
<gene>
    <name evidence="8" type="ORF">TrVE_jg12847</name>
</gene>
<dbReference type="InterPro" id="IPR000690">
    <property type="entry name" value="Matrin/U1-C_Znf_C2H2"/>
</dbReference>
<dbReference type="GO" id="GO:0008270">
    <property type="term" value="F:zinc ion binding"/>
    <property type="evidence" value="ECO:0007669"/>
    <property type="project" value="UniProtKB-KW"/>
</dbReference>
<dbReference type="Proteomes" id="UP001165160">
    <property type="component" value="Unassembled WGS sequence"/>
</dbReference>
<dbReference type="SMART" id="SM00451">
    <property type="entry name" value="ZnF_U1"/>
    <property type="match status" value="1"/>
</dbReference>
<dbReference type="InterPro" id="IPR036236">
    <property type="entry name" value="Znf_C2H2_sf"/>
</dbReference>
<evidence type="ECO:0000256" key="6">
    <source>
        <dbReference type="SAM" id="MobiDB-lite"/>
    </source>
</evidence>
<organism evidence="8 9">
    <name type="scientific">Triparma verrucosa</name>
    <dbReference type="NCBI Taxonomy" id="1606542"/>
    <lineage>
        <taxon>Eukaryota</taxon>
        <taxon>Sar</taxon>
        <taxon>Stramenopiles</taxon>
        <taxon>Ochrophyta</taxon>
        <taxon>Bolidophyceae</taxon>
        <taxon>Parmales</taxon>
        <taxon>Triparmaceae</taxon>
        <taxon>Triparma</taxon>
    </lineage>
</organism>
<evidence type="ECO:0000256" key="1">
    <source>
        <dbReference type="ARBA" id="ARBA00004123"/>
    </source>
</evidence>
<evidence type="ECO:0000256" key="5">
    <source>
        <dbReference type="ARBA" id="ARBA00023242"/>
    </source>
</evidence>
<evidence type="ECO:0000256" key="4">
    <source>
        <dbReference type="ARBA" id="ARBA00022833"/>
    </source>
</evidence>
<feature type="compositionally biased region" description="Basic and acidic residues" evidence="6">
    <location>
        <begin position="209"/>
        <end position="229"/>
    </location>
</feature>
<dbReference type="GO" id="GO:0003676">
    <property type="term" value="F:nucleic acid binding"/>
    <property type="evidence" value="ECO:0007669"/>
    <property type="project" value="InterPro"/>
</dbReference>
<dbReference type="FunFam" id="3.30.160.60:FF:002461">
    <property type="entry name" value="Zinc finger matrin-type protein 2"/>
    <property type="match status" value="1"/>
</dbReference>
<keyword evidence="2" id="KW-0479">Metal-binding</keyword>
<dbReference type="PROSITE" id="PS50171">
    <property type="entry name" value="ZF_MATRIN"/>
    <property type="match status" value="1"/>
</dbReference>
<keyword evidence="5" id="KW-0539">Nucleus</keyword>
<dbReference type="EMBL" id="BRXX01000334">
    <property type="protein sequence ID" value="GMI05676.1"/>
    <property type="molecule type" value="Genomic_DNA"/>
</dbReference>
<feature type="region of interest" description="Disordered" evidence="6">
    <location>
        <begin position="51"/>
        <end position="70"/>
    </location>
</feature>
<feature type="domain" description="Matrin-type" evidence="7">
    <location>
        <begin position="118"/>
        <end position="148"/>
    </location>
</feature>
<dbReference type="GO" id="GO:0005681">
    <property type="term" value="C:spliceosomal complex"/>
    <property type="evidence" value="ECO:0007669"/>
    <property type="project" value="InterPro"/>
</dbReference>
<keyword evidence="9" id="KW-1185">Reference proteome</keyword>
<evidence type="ECO:0000313" key="8">
    <source>
        <dbReference type="EMBL" id="GMI05676.1"/>
    </source>
</evidence>
<dbReference type="PANTHER" id="PTHR45986">
    <property type="entry name" value="ZINC FINGER MATRIN-TYPE PROTEIN 2"/>
    <property type="match status" value="1"/>
</dbReference>
<dbReference type="InterPro" id="IPR013087">
    <property type="entry name" value="Znf_C2H2_type"/>
</dbReference>
<comment type="caution">
    <text evidence="8">The sequence shown here is derived from an EMBL/GenBank/DDBJ whole genome shotgun (WGS) entry which is preliminary data.</text>
</comment>
<dbReference type="GO" id="GO:0000398">
    <property type="term" value="P:mRNA splicing, via spliceosome"/>
    <property type="evidence" value="ECO:0007669"/>
    <property type="project" value="InterPro"/>
</dbReference>
<dbReference type="SUPFAM" id="SSF57667">
    <property type="entry name" value="beta-beta-alpha zinc fingers"/>
    <property type="match status" value="1"/>
</dbReference>
<dbReference type="GO" id="GO:0046540">
    <property type="term" value="C:U4/U6 x U5 tri-snRNP complex"/>
    <property type="evidence" value="ECO:0007669"/>
    <property type="project" value="TreeGrafter"/>
</dbReference>
<protein>
    <recommendedName>
        <fullName evidence="7">Matrin-type domain-containing protein</fullName>
    </recommendedName>
</protein>
<accession>A0A9W7CGI1</accession>
<evidence type="ECO:0000256" key="2">
    <source>
        <dbReference type="ARBA" id="ARBA00022723"/>
    </source>
</evidence>
<reference evidence="9" key="1">
    <citation type="journal article" date="2023" name="Commun. Biol.">
        <title>Genome analysis of Parmales, the sister group of diatoms, reveals the evolutionary specialization of diatoms from phago-mixotrophs to photoautotrophs.</title>
        <authorList>
            <person name="Ban H."/>
            <person name="Sato S."/>
            <person name="Yoshikawa S."/>
            <person name="Yamada K."/>
            <person name="Nakamura Y."/>
            <person name="Ichinomiya M."/>
            <person name="Sato N."/>
            <person name="Blanc-Mathieu R."/>
            <person name="Endo H."/>
            <person name="Kuwata A."/>
            <person name="Ogata H."/>
        </authorList>
    </citation>
    <scope>NUCLEOTIDE SEQUENCE [LARGE SCALE GENOMIC DNA]</scope>
    <source>
        <strain evidence="9">NIES 3699</strain>
    </source>
</reference>
<comment type="subcellular location">
    <subcellularLocation>
        <location evidence="1">Nucleus</location>
    </subcellularLocation>
</comment>
<evidence type="ECO:0000256" key="3">
    <source>
        <dbReference type="ARBA" id="ARBA00022771"/>
    </source>
</evidence>
<dbReference type="InterPro" id="IPR003604">
    <property type="entry name" value="Matrin/U1-like-C_Znf_C2H2"/>
</dbReference>
<feature type="region of interest" description="Disordered" evidence="6">
    <location>
        <begin position="173"/>
        <end position="252"/>
    </location>
</feature>
<proteinExistence type="predicted"/>
<evidence type="ECO:0000313" key="9">
    <source>
        <dbReference type="Proteomes" id="UP001165160"/>
    </source>
</evidence>
<sequence length="252" mass="28434">MASNTSYTKNVNVERRTWDKEKYATLAAARAATEVDVDDPAYEKEQRLKKLKEEQGDGGPQHFKVASEEEKKVTGSERAYLKARTAKVDGIDSLVGTTTMVAEPVSASAAVSKNGVGWHCKVCDCYLKDSMTYLDHINGKKHQRNLGYSMRVEKNTTEQVDDHLESLIALKKKSKKRKQISSEPTEIIPPPSPSPDSDSEESARKKKKEEKWKRKKEEKERKKLEALAKEEEEDDDPMAEMKKMMGFGSFGS</sequence>
<name>A0A9W7CGI1_9STRA</name>
<dbReference type="InterPro" id="IPR040107">
    <property type="entry name" value="Snu23"/>
</dbReference>